<accession>A0A813HM26</accession>
<dbReference type="GO" id="GO:0005829">
    <property type="term" value="C:cytosol"/>
    <property type="evidence" value="ECO:0007669"/>
    <property type="project" value="TreeGrafter"/>
</dbReference>
<keyword evidence="4" id="KW-1185">Reference proteome</keyword>
<evidence type="ECO:0000313" key="4">
    <source>
        <dbReference type="Proteomes" id="UP000654075"/>
    </source>
</evidence>
<dbReference type="EMBL" id="CAJNNV010032014">
    <property type="protein sequence ID" value="CAE8638598.1"/>
    <property type="molecule type" value="Genomic_DNA"/>
</dbReference>
<sequence length="594" mass="66693">MYRFSATHQEQPDFQYSMGQAFEDEALCDYDVIIPIVTEDETHACLANMLKQAGHFRRVLAYCNSIAEALRFQEAVQALGLAAWHINGKSTVDQRTQVIKEFSGPLQQAAHVLVTVQVLGEGVNIPNADTCLFVEPRSSYVSIAQAIGRVLRNHPSKPTAHIIFPAVTASFNHQPVGLEPQMPRQSAVSRESEASSQRAPSNSAEFDGSIHRQAQDDGPPIAMAAVMSERQPAPATQQSLSQNVSVAYQEQGQVLKQNRANPHTKQSSISRQPSPLAAGVTSQATVGKHPRLGQTNSKNPGLQHHSCGGKDQLERFLLALSHADHRLQNSVLQGRSGRLRFIDARAGSDAGPCPTTVINRVQEYLTSILQTGKRWETRFEEVSLFVSHENRLPQQNSMDYNERSLAHWLKNQGTQFRKQGFTGQQFQTFNMSNVPALRALMQQWLEFGSKWGNRCQQLQSFVEKFGRLPDRFHEDDTKVRQLANWIHRVGHQLRVQMLSDHRVQELKATHPLVAEHVNGCISRLPPRWQNKFNDLAEWMLRNNTLPIISGNSTAASLYHWLRRQRSASLSSQQMSMLVTLGPRVAEHLSRDDAR</sequence>
<dbReference type="InterPro" id="IPR027417">
    <property type="entry name" value="P-loop_NTPase"/>
</dbReference>
<name>A0A813HM26_POLGL</name>
<evidence type="ECO:0000313" key="3">
    <source>
        <dbReference type="EMBL" id="CAE8638598.1"/>
    </source>
</evidence>
<comment type="caution">
    <text evidence="3">The sequence shown here is derived from an EMBL/GenBank/DDBJ whole genome shotgun (WGS) entry which is preliminary data.</text>
</comment>
<feature type="non-terminal residue" evidence="3">
    <location>
        <position position="594"/>
    </location>
</feature>
<organism evidence="3 4">
    <name type="scientific">Polarella glacialis</name>
    <name type="common">Dinoflagellate</name>
    <dbReference type="NCBI Taxonomy" id="89957"/>
    <lineage>
        <taxon>Eukaryota</taxon>
        <taxon>Sar</taxon>
        <taxon>Alveolata</taxon>
        <taxon>Dinophyceae</taxon>
        <taxon>Suessiales</taxon>
        <taxon>Suessiaceae</taxon>
        <taxon>Polarella</taxon>
    </lineage>
</organism>
<feature type="compositionally biased region" description="Polar residues" evidence="1">
    <location>
        <begin position="183"/>
        <end position="204"/>
    </location>
</feature>
<dbReference type="SMART" id="SM00490">
    <property type="entry name" value="HELICc"/>
    <property type="match status" value="1"/>
</dbReference>
<dbReference type="Gene3D" id="6.10.140.530">
    <property type="match status" value="2"/>
</dbReference>
<feature type="region of interest" description="Disordered" evidence="1">
    <location>
        <begin position="256"/>
        <end position="308"/>
    </location>
</feature>
<proteinExistence type="predicted"/>
<dbReference type="InterPro" id="IPR050742">
    <property type="entry name" value="Helicase_Restrict-Modif_Enz"/>
</dbReference>
<evidence type="ECO:0000259" key="2">
    <source>
        <dbReference type="PROSITE" id="PS51194"/>
    </source>
</evidence>
<dbReference type="PANTHER" id="PTHR47396">
    <property type="entry name" value="TYPE I RESTRICTION ENZYME ECOKI R PROTEIN"/>
    <property type="match status" value="1"/>
</dbReference>
<evidence type="ECO:0000256" key="1">
    <source>
        <dbReference type="SAM" id="MobiDB-lite"/>
    </source>
</evidence>
<reference evidence="3" key="1">
    <citation type="submission" date="2021-02" db="EMBL/GenBank/DDBJ databases">
        <authorList>
            <person name="Dougan E. K."/>
            <person name="Rhodes N."/>
            <person name="Thang M."/>
            <person name="Chan C."/>
        </authorList>
    </citation>
    <scope>NUCLEOTIDE SEQUENCE</scope>
</reference>
<dbReference type="Gene3D" id="3.40.50.300">
    <property type="entry name" value="P-loop containing nucleotide triphosphate hydrolases"/>
    <property type="match status" value="1"/>
</dbReference>
<dbReference type="AlphaFoldDB" id="A0A813HM26"/>
<dbReference type="PROSITE" id="PS51194">
    <property type="entry name" value="HELICASE_CTER"/>
    <property type="match status" value="1"/>
</dbReference>
<feature type="domain" description="Helicase C-terminal" evidence="2">
    <location>
        <begin position="49"/>
        <end position="207"/>
    </location>
</feature>
<protein>
    <recommendedName>
        <fullName evidence="2">Helicase C-terminal domain-containing protein</fullName>
    </recommendedName>
</protein>
<gene>
    <name evidence="3" type="ORF">PGLA1383_LOCUS53762</name>
</gene>
<dbReference type="InterPro" id="IPR001650">
    <property type="entry name" value="Helicase_C-like"/>
</dbReference>
<feature type="compositionally biased region" description="Polar residues" evidence="1">
    <location>
        <begin position="256"/>
        <end position="273"/>
    </location>
</feature>
<dbReference type="Proteomes" id="UP000654075">
    <property type="component" value="Unassembled WGS sequence"/>
</dbReference>
<feature type="region of interest" description="Disordered" evidence="1">
    <location>
        <begin position="174"/>
        <end position="216"/>
    </location>
</feature>
<dbReference type="SUPFAM" id="SSF52540">
    <property type="entry name" value="P-loop containing nucleoside triphosphate hydrolases"/>
    <property type="match status" value="1"/>
</dbReference>
<dbReference type="PANTHER" id="PTHR47396:SF1">
    <property type="entry name" value="ATP-DEPENDENT HELICASE IRC3-RELATED"/>
    <property type="match status" value="1"/>
</dbReference>
<dbReference type="OrthoDB" id="16911at2759"/>
<dbReference type="Pfam" id="PF00271">
    <property type="entry name" value="Helicase_C"/>
    <property type="match status" value="1"/>
</dbReference>